<dbReference type="Gene3D" id="3.40.640.10">
    <property type="entry name" value="Type I PLP-dependent aspartate aminotransferase-like (Major domain)"/>
    <property type="match status" value="1"/>
</dbReference>
<dbReference type="CDD" id="cd00609">
    <property type="entry name" value="AAT_like"/>
    <property type="match status" value="1"/>
</dbReference>
<dbReference type="SUPFAM" id="SSF53383">
    <property type="entry name" value="PLP-dependent transferases"/>
    <property type="match status" value="1"/>
</dbReference>
<comment type="similarity">
    <text evidence="3">Belongs to the PDCD5 family.</text>
</comment>
<comment type="function">
    <text evidence="15">Catalyzes the reversible transamination between alanine and 2-oxoglutarate to form pyruvate and glutamate. Participates in cellular nitrogen metabolism and also in liver gluconeogenesis starting with precursors transported from skeletal muscles.</text>
</comment>
<gene>
    <name evidence="21" type="ORF">X975_02540</name>
</gene>
<keyword evidence="9" id="KW-0663">Pyridoxal phosphate</keyword>
<dbReference type="InterPro" id="IPR015424">
    <property type="entry name" value="PyrdxlP-dep_Trfase"/>
</dbReference>
<evidence type="ECO:0000313" key="22">
    <source>
        <dbReference type="Proteomes" id="UP000054359"/>
    </source>
</evidence>
<keyword evidence="10" id="KW-0007">Acetylation</keyword>
<dbReference type="UniPathway" id="UPA00528">
    <property type="reaction ID" value="UER00586"/>
</dbReference>
<evidence type="ECO:0000256" key="1">
    <source>
        <dbReference type="ARBA" id="ARBA00001933"/>
    </source>
</evidence>
<evidence type="ECO:0000256" key="15">
    <source>
        <dbReference type="ARBA" id="ARBA00059280"/>
    </source>
</evidence>
<evidence type="ECO:0000256" key="7">
    <source>
        <dbReference type="ARBA" id="ARBA00022576"/>
    </source>
</evidence>
<dbReference type="SUPFAM" id="SSF46950">
    <property type="entry name" value="Double-stranded DNA-binding domain"/>
    <property type="match status" value="1"/>
</dbReference>
<evidence type="ECO:0000313" key="21">
    <source>
        <dbReference type="EMBL" id="KFM61780.1"/>
    </source>
</evidence>
<proteinExistence type="inferred from homology"/>
<dbReference type="FunFam" id="3.40.640.10:FF:000236">
    <property type="entry name" value="Alanine aminotransferase 2"/>
    <property type="match status" value="1"/>
</dbReference>
<organism evidence="21 22">
    <name type="scientific">Stegodyphus mimosarum</name>
    <name type="common">African social velvet spider</name>
    <dbReference type="NCBI Taxonomy" id="407821"/>
    <lineage>
        <taxon>Eukaryota</taxon>
        <taxon>Metazoa</taxon>
        <taxon>Ecdysozoa</taxon>
        <taxon>Arthropoda</taxon>
        <taxon>Chelicerata</taxon>
        <taxon>Arachnida</taxon>
        <taxon>Araneae</taxon>
        <taxon>Araneomorphae</taxon>
        <taxon>Entelegynae</taxon>
        <taxon>Eresoidea</taxon>
        <taxon>Eresidae</taxon>
        <taxon>Stegodyphus</taxon>
    </lineage>
</organism>
<evidence type="ECO:0000256" key="17">
    <source>
        <dbReference type="ARBA" id="ARBA00076222"/>
    </source>
</evidence>
<keyword evidence="6" id="KW-0597">Phosphoprotein</keyword>
<dbReference type="GO" id="GO:0042853">
    <property type="term" value="P:L-alanine catabolic process"/>
    <property type="evidence" value="ECO:0007669"/>
    <property type="project" value="UniProtKB-UniPathway"/>
</dbReference>
<dbReference type="EMBL" id="KK114152">
    <property type="protein sequence ID" value="KFM61780.1"/>
    <property type="molecule type" value="Genomic_DNA"/>
</dbReference>
<evidence type="ECO:0000256" key="10">
    <source>
        <dbReference type="ARBA" id="ARBA00022990"/>
    </source>
</evidence>
<keyword evidence="5" id="KW-0963">Cytoplasm</keyword>
<sequence>MARKCPTLENVNPLLREMQNGEIACISLRAMEIEQELRKGSVKPFSEVIRADVNDNQAMGQKPVTFIRQVMAVCAYPPLLHDDFIPSDVKARANSILDECGGRSAGAYTYSEGIHLIREHIAQYLQRRDGVQASAENVILTAGASEALRSILNVLNSPNDGNRIGVMVPVPRDPSFTSLLNEFGMVEIDYFLEEDQEWSISLNELSSALKAASSYCIPRAILVINPGNPTGSVLNSNTMEEIIQFAVRQKLVLLADESYQFNAFGQGCFFQSFKKTMMLMSEPFSHLELVSIMSGSTGILGECGLRCGCCELMNIREDVISVYKKSICVKMCPSVMGQIALDCMICPPEPHEPSYPSFIQECRDIMQSLYEKATIAINALNEIDGIQCNNYTGSTFVFPKIYIPERAVIEAKTKGQTPDTFYAMQLLEETGICSVPGALYGQIPGTYHLRWASKLNLKIWSRIEIMDDDELQILRAKRLAELQGQRNIGGQGDQAAAEEQKAKEEEFKNQILTQVLSKEARGRLSTISIAKPETGKMLENMVINMARTGRIRSQLDDKEFIHLLEEVNRQVKHNTPTVKFDRRRAALDSDDEF</sequence>
<evidence type="ECO:0000256" key="3">
    <source>
        <dbReference type="ARBA" id="ARBA00010490"/>
    </source>
</evidence>
<dbReference type="GO" id="GO:0003677">
    <property type="term" value="F:DNA binding"/>
    <property type="evidence" value="ECO:0007669"/>
    <property type="project" value="InterPro"/>
</dbReference>
<comment type="cofactor">
    <cofactor evidence="1">
        <name>pyridoxal 5'-phosphate</name>
        <dbReference type="ChEBI" id="CHEBI:597326"/>
    </cofactor>
</comment>
<dbReference type="Pfam" id="PF00155">
    <property type="entry name" value="Aminotran_1_2"/>
    <property type="match status" value="1"/>
</dbReference>
<dbReference type="PANTHER" id="PTHR11751:SF29">
    <property type="entry name" value="ALANINE TRANSAMINASE"/>
    <property type="match status" value="1"/>
</dbReference>
<dbReference type="AlphaFoldDB" id="A0A087T9J1"/>
<keyword evidence="22" id="KW-1185">Reference proteome</keyword>
<feature type="non-terminal residue" evidence="21">
    <location>
        <position position="593"/>
    </location>
</feature>
<evidence type="ECO:0000256" key="9">
    <source>
        <dbReference type="ARBA" id="ARBA00022898"/>
    </source>
</evidence>
<dbReference type="Proteomes" id="UP000054359">
    <property type="component" value="Unassembled WGS sequence"/>
</dbReference>
<comment type="pathway">
    <text evidence="11">Amino-acid degradation; L-alanine degradation via transaminase pathway; pyruvate from L-alanine: step 1/1.</text>
</comment>
<dbReference type="InterPro" id="IPR015421">
    <property type="entry name" value="PyrdxlP-dep_Trfase_major"/>
</dbReference>
<dbReference type="EC" id="2.6.1.2" evidence="13"/>
<dbReference type="InterPro" id="IPR015422">
    <property type="entry name" value="PyrdxlP-dep_Trfase_small"/>
</dbReference>
<dbReference type="InterPro" id="IPR004839">
    <property type="entry name" value="Aminotransferase_I/II_large"/>
</dbReference>
<evidence type="ECO:0000259" key="20">
    <source>
        <dbReference type="Pfam" id="PF00155"/>
    </source>
</evidence>
<dbReference type="GO" id="GO:0004021">
    <property type="term" value="F:L-alanine:2-oxoglutarate aminotransferase activity"/>
    <property type="evidence" value="ECO:0007669"/>
    <property type="project" value="UniProtKB-EC"/>
</dbReference>
<keyword evidence="8 21" id="KW-0808">Transferase</keyword>
<evidence type="ECO:0000256" key="16">
    <source>
        <dbReference type="ARBA" id="ARBA00074120"/>
    </source>
</evidence>
<dbReference type="OrthoDB" id="1732682at2759"/>
<evidence type="ECO:0000256" key="2">
    <source>
        <dbReference type="ARBA" id="ARBA00004496"/>
    </source>
</evidence>
<evidence type="ECO:0000256" key="13">
    <source>
        <dbReference type="ARBA" id="ARBA00026106"/>
    </source>
</evidence>
<dbReference type="GO" id="GO:0005737">
    <property type="term" value="C:cytoplasm"/>
    <property type="evidence" value="ECO:0007669"/>
    <property type="project" value="UniProtKB-SubCell"/>
</dbReference>
<evidence type="ECO:0000256" key="5">
    <source>
        <dbReference type="ARBA" id="ARBA00022490"/>
    </source>
</evidence>
<dbReference type="FunFam" id="3.90.1150.10:FF:000140">
    <property type="entry name" value="alanine aminotransferase 1"/>
    <property type="match status" value="1"/>
</dbReference>
<dbReference type="OMA" id="LDCMICP"/>
<dbReference type="Pfam" id="PF01984">
    <property type="entry name" value="dsDNA_bind"/>
    <property type="match status" value="1"/>
</dbReference>
<name>A0A087T9J1_STEMI</name>
<evidence type="ECO:0000256" key="11">
    <source>
        <dbReference type="ARBA" id="ARBA00025708"/>
    </source>
</evidence>
<evidence type="ECO:0000256" key="19">
    <source>
        <dbReference type="ARBA" id="ARBA00082842"/>
    </source>
</evidence>
<evidence type="ECO:0000256" key="14">
    <source>
        <dbReference type="ARBA" id="ARBA00047412"/>
    </source>
</evidence>
<comment type="subunit">
    <text evidence="4">Homodimer.</text>
</comment>
<evidence type="ECO:0000256" key="4">
    <source>
        <dbReference type="ARBA" id="ARBA00011738"/>
    </source>
</evidence>
<dbReference type="InterPro" id="IPR036883">
    <property type="entry name" value="PDCD5-like_sf"/>
</dbReference>
<dbReference type="STRING" id="407821.A0A087T9J1"/>
<protein>
    <recommendedName>
        <fullName evidence="16">Alanine aminotransferase 1</fullName>
        <ecNumber evidence="13">2.6.1.2</ecNumber>
    </recommendedName>
    <alternativeName>
        <fullName evidence="18">Glutamate pyruvate transaminase 1</fullName>
    </alternativeName>
    <alternativeName>
        <fullName evidence="17">Glutamic--alanine transaminase 1</fullName>
    </alternativeName>
    <alternativeName>
        <fullName evidence="19">Glutamic--pyruvic transaminase 1</fullName>
    </alternativeName>
</protein>
<evidence type="ECO:0000256" key="8">
    <source>
        <dbReference type="ARBA" id="ARBA00022679"/>
    </source>
</evidence>
<dbReference type="Gene3D" id="1.10.8.140">
    <property type="entry name" value="PDCD5-like"/>
    <property type="match status" value="1"/>
</dbReference>
<dbReference type="Gene3D" id="3.90.1150.10">
    <property type="entry name" value="Aspartate Aminotransferase, domain 1"/>
    <property type="match status" value="1"/>
</dbReference>
<accession>A0A087T9J1</accession>
<comment type="similarity">
    <text evidence="12">Belongs to the class-I pyridoxal-phosphate-dependent aminotransferase family. Alanine aminotransferase subfamily.</text>
</comment>
<comment type="subcellular location">
    <subcellularLocation>
        <location evidence="2">Cytoplasm</location>
    </subcellularLocation>
</comment>
<dbReference type="GO" id="GO:0030170">
    <property type="term" value="F:pyridoxal phosphate binding"/>
    <property type="evidence" value="ECO:0007669"/>
    <property type="project" value="InterPro"/>
</dbReference>
<evidence type="ECO:0000256" key="6">
    <source>
        <dbReference type="ARBA" id="ARBA00022553"/>
    </source>
</evidence>
<evidence type="ECO:0000256" key="12">
    <source>
        <dbReference type="ARBA" id="ARBA00025785"/>
    </source>
</evidence>
<reference evidence="21 22" key="1">
    <citation type="submission" date="2013-11" db="EMBL/GenBank/DDBJ databases">
        <title>Genome sequencing of Stegodyphus mimosarum.</title>
        <authorList>
            <person name="Bechsgaard J."/>
        </authorList>
    </citation>
    <scope>NUCLEOTIDE SEQUENCE [LARGE SCALE GENOMIC DNA]</scope>
</reference>
<evidence type="ECO:0000256" key="18">
    <source>
        <dbReference type="ARBA" id="ARBA00080231"/>
    </source>
</evidence>
<comment type="catalytic activity">
    <reaction evidence="14">
        <text>L-alanine + 2-oxoglutarate = pyruvate + L-glutamate</text>
        <dbReference type="Rhea" id="RHEA:19453"/>
        <dbReference type="ChEBI" id="CHEBI:15361"/>
        <dbReference type="ChEBI" id="CHEBI:16810"/>
        <dbReference type="ChEBI" id="CHEBI:29985"/>
        <dbReference type="ChEBI" id="CHEBI:57972"/>
        <dbReference type="EC" id="2.6.1.2"/>
    </reaction>
</comment>
<dbReference type="PANTHER" id="PTHR11751">
    <property type="entry name" value="ALANINE AMINOTRANSFERASE"/>
    <property type="match status" value="1"/>
</dbReference>
<dbReference type="FunFam" id="1.10.287.1970:FF:000001">
    <property type="entry name" value="Alanine aminotransferase 2"/>
    <property type="match status" value="1"/>
</dbReference>
<feature type="domain" description="Aminotransferase class I/classII large" evidence="20">
    <location>
        <begin position="99"/>
        <end position="442"/>
    </location>
</feature>
<dbReference type="InterPro" id="IPR002836">
    <property type="entry name" value="PDCD5-like"/>
</dbReference>
<dbReference type="Gene3D" id="1.10.287.1970">
    <property type="match status" value="1"/>
</dbReference>
<dbReference type="InterPro" id="IPR045088">
    <property type="entry name" value="ALAT1/2-like"/>
</dbReference>
<keyword evidence="7 21" id="KW-0032">Aminotransferase</keyword>